<evidence type="ECO:0000313" key="2">
    <source>
        <dbReference type="Proteomes" id="UP001501581"/>
    </source>
</evidence>
<dbReference type="Proteomes" id="UP001501581">
    <property type="component" value="Unassembled WGS sequence"/>
</dbReference>
<keyword evidence="2" id="KW-1185">Reference proteome</keyword>
<proteinExistence type="predicted"/>
<comment type="caution">
    <text evidence="1">The sequence shown here is derived from an EMBL/GenBank/DDBJ whole genome shotgun (WGS) entry which is preliminary data.</text>
</comment>
<dbReference type="EMBL" id="BAAALG010000017">
    <property type="protein sequence ID" value="GAA1114189.1"/>
    <property type="molecule type" value="Genomic_DNA"/>
</dbReference>
<dbReference type="SUPFAM" id="SSF56112">
    <property type="entry name" value="Protein kinase-like (PK-like)"/>
    <property type="match status" value="1"/>
</dbReference>
<sequence length="309" mass="34097">MLTVSVLPERTAHRLEWRFLPPHIRGEVERQVGTVVEATSCQQGFTPGFASVLTTDDGGRHFVKAASVQAQRAVAASYRTEAEWLHRLDARLPIPALTWFHESDWVVLAIEHAPGLTPLAPWEDDELARCLEVAATIGEHRAGDTLPLTPFADDFADVAQSLPWALAAFPDLPIDALADLLELVPAATDGDRLVHSEARGDNFLLDPEQTLLADWAWPTRGAGWLDAVMLLTSAYADGVDAEALLSTLPTLAGVRTEHVDALLALQLTWYARACSRPVPHNSPFLREHQRRLTVAAADWLCRRRGWPRP</sequence>
<dbReference type="RefSeq" id="WP_343996759.1">
    <property type="nucleotide sequence ID" value="NZ_BAAALG010000017.1"/>
</dbReference>
<accession>A0ABP4EQA4</accession>
<gene>
    <name evidence="1" type="ORF">GCM10009668_40700</name>
</gene>
<organism evidence="1 2">
    <name type="scientific">Nocardioides dubius</name>
    <dbReference type="NCBI Taxonomy" id="317019"/>
    <lineage>
        <taxon>Bacteria</taxon>
        <taxon>Bacillati</taxon>
        <taxon>Actinomycetota</taxon>
        <taxon>Actinomycetes</taxon>
        <taxon>Propionibacteriales</taxon>
        <taxon>Nocardioidaceae</taxon>
        <taxon>Nocardioides</taxon>
    </lineage>
</organism>
<evidence type="ECO:0000313" key="1">
    <source>
        <dbReference type="EMBL" id="GAA1114189.1"/>
    </source>
</evidence>
<protein>
    <recommendedName>
        <fullName evidence="3">Aminoglycoside phosphotransferase domain-containing protein</fullName>
    </recommendedName>
</protein>
<dbReference type="InterPro" id="IPR011009">
    <property type="entry name" value="Kinase-like_dom_sf"/>
</dbReference>
<evidence type="ECO:0008006" key="3">
    <source>
        <dbReference type="Google" id="ProtNLM"/>
    </source>
</evidence>
<reference evidence="2" key="1">
    <citation type="journal article" date="2019" name="Int. J. Syst. Evol. Microbiol.">
        <title>The Global Catalogue of Microorganisms (GCM) 10K type strain sequencing project: providing services to taxonomists for standard genome sequencing and annotation.</title>
        <authorList>
            <consortium name="The Broad Institute Genomics Platform"/>
            <consortium name="The Broad Institute Genome Sequencing Center for Infectious Disease"/>
            <person name="Wu L."/>
            <person name="Ma J."/>
        </authorList>
    </citation>
    <scope>NUCLEOTIDE SEQUENCE [LARGE SCALE GENOMIC DNA]</scope>
    <source>
        <strain evidence="2">JCM 13008</strain>
    </source>
</reference>
<name>A0ABP4EQA4_9ACTN</name>